<dbReference type="EMBL" id="JBHSBN010000002">
    <property type="protein sequence ID" value="MFC4104938.1"/>
    <property type="molecule type" value="Genomic_DNA"/>
</dbReference>
<feature type="transmembrane region" description="Helical" evidence="1">
    <location>
        <begin position="436"/>
        <end position="452"/>
    </location>
</feature>
<proteinExistence type="predicted"/>
<accession>A0ABV8KFZ6</accession>
<feature type="transmembrane region" description="Helical" evidence="1">
    <location>
        <begin position="348"/>
        <end position="368"/>
    </location>
</feature>
<feature type="transmembrane region" description="Helical" evidence="1">
    <location>
        <begin position="303"/>
        <end position="327"/>
    </location>
</feature>
<keyword evidence="1" id="KW-0812">Transmembrane</keyword>
<feature type="transmembrane region" description="Helical" evidence="1">
    <location>
        <begin position="65"/>
        <end position="84"/>
    </location>
</feature>
<reference evidence="3" key="1">
    <citation type="journal article" date="2019" name="Int. J. Syst. Evol. Microbiol.">
        <title>The Global Catalogue of Microorganisms (GCM) 10K type strain sequencing project: providing services to taxonomists for standard genome sequencing and annotation.</title>
        <authorList>
            <consortium name="The Broad Institute Genomics Platform"/>
            <consortium name="The Broad Institute Genome Sequencing Center for Infectious Disease"/>
            <person name="Wu L."/>
            <person name="Ma J."/>
        </authorList>
    </citation>
    <scope>NUCLEOTIDE SEQUENCE [LARGE SCALE GENOMIC DNA]</scope>
    <source>
        <strain evidence="3">2902at01</strain>
    </source>
</reference>
<comment type="caution">
    <text evidence="2">The sequence shown here is derived from an EMBL/GenBank/DDBJ whole genome shotgun (WGS) entry which is preliminary data.</text>
</comment>
<feature type="transmembrane region" description="Helical" evidence="1">
    <location>
        <begin position="24"/>
        <end position="45"/>
    </location>
</feature>
<evidence type="ECO:0000313" key="3">
    <source>
        <dbReference type="Proteomes" id="UP001595868"/>
    </source>
</evidence>
<feature type="transmembrane region" description="Helical" evidence="1">
    <location>
        <begin position="188"/>
        <end position="208"/>
    </location>
</feature>
<feature type="transmembrane region" description="Helical" evidence="1">
    <location>
        <begin position="265"/>
        <end position="297"/>
    </location>
</feature>
<keyword evidence="1" id="KW-0472">Membrane</keyword>
<gene>
    <name evidence="2" type="ORF">ACFOX0_03150</name>
</gene>
<dbReference type="Proteomes" id="UP001595868">
    <property type="component" value="Unassembled WGS sequence"/>
</dbReference>
<keyword evidence="1" id="KW-1133">Transmembrane helix</keyword>
<organism evidence="2 3">
    <name type="scientific">Micromonospora zhanjiangensis</name>
    <dbReference type="NCBI Taxonomy" id="1522057"/>
    <lineage>
        <taxon>Bacteria</taxon>
        <taxon>Bacillati</taxon>
        <taxon>Actinomycetota</taxon>
        <taxon>Actinomycetes</taxon>
        <taxon>Micromonosporales</taxon>
        <taxon>Micromonosporaceae</taxon>
        <taxon>Micromonospora</taxon>
    </lineage>
</organism>
<evidence type="ECO:0000256" key="1">
    <source>
        <dbReference type="SAM" id="Phobius"/>
    </source>
</evidence>
<feature type="transmembrane region" description="Helical" evidence="1">
    <location>
        <begin position="410"/>
        <end position="430"/>
    </location>
</feature>
<sequence length="479" mass="49779">MVAGGPATGAAARAPAGRDRRVDLFVLAVEVVLVAGAALVGALLNGRGVRLHADAAPLYATWGPHLGWGTPAAVLLAGAVLWWGPAWATRASWRRLLTAGYLGSVAWTLALALVDGWRRGLIDRLTPQAEYLPEVPKAGSVSRLLAEFTGRILDFQPDSYATHAAGHPPGALLLFVVLDRIGLGGGGPAAFCCVLVGATVAVSVPVTLRALGDEAAARAVVPFLVLFPGAVWVGASADGIFAGVVAAGLALLAVQPLGRTPVRHLAALGGGLLLGSALYLSYGFVLVGLLAATVIALRHAGRVAALAAAALGTAAVVAAFTATGFWWPDGYHLVVQRYYQGWAADRPYTYWLWANLAALILSAGPAVAPALRRATVAAWSHLSGSIMKLLSRPSARRDNNFMINGERGAVVWLPVVALGVVALADLSGLSKAEVERIWVPFAVWLLVAVARLPAADRRWWLAGQAVTALAVNHLVFTSS</sequence>
<feature type="transmembrane region" description="Helical" evidence="1">
    <location>
        <begin position="215"/>
        <end position="234"/>
    </location>
</feature>
<evidence type="ECO:0000313" key="2">
    <source>
        <dbReference type="EMBL" id="MFC4104938.1"/>
    </source>
</evidence>
<keyword evidence="3" id="KW-1185">Reference proteome</keyword>
<dbReference type="RefSeq" id="WP_377541928.1">
    <property type="nucleotide sequence ID" value="NZ_JBHSBN010000002.1"/>
</dbReference>
<name>A0ABV8KFZ6_9ACTN</name>
<feature type="transmembrane region" description="Helical" evidence="1">
    <location>
        <begin position="96"/>
        <end position="114"/>
    </location>
</feature>
<protein>
    <recommendedName>
        <fullName evidence="4">Integral membrane protein</fullName>
    </recommendedName>
</protein>
<evidence type="ECO:0008006" key="4">
    <source>
        <dbReference type="Google" id="ProtNLM"/>
    </source>
</evidence>